<dbReference type="RefSeq" id="WP_139149554.1">
    <property type="nucleotide sequence ID" value="NZ_FMVF01000002.1"/>
</dbReference>
<evidence type="ECO:0000313" key="3">
    <source>
        <dbReference type="Proteomes" id="UP000199354"/>
    </source>
</evidence>
<protein>
    <submittedName>
        <fullName evidence="2">Uncharacterized membrane protein</fullName>
    </submittedName>
</protein>
<accession>A0A1G5B4B6</accession>
<dbReference type="STRING" id="490189.SAMN02927903_00248"/>
<sequence>MIQILSRWHTRQHALLTLALFNGSLLALRMAVTQSLFYGFLVWNLILAAIPYLVTWYLGENPILATKKRVLLAFSAVWLLFLPNAPYLITDFLHFRRETDMPEWFDILLLMAFAWNGLALAFCSMDAMQQFWARVWGVSTAWGMMLACCMLSGFGIYLGRFLRYNSWDLLCHPWDLLGDVTPLVLERESIGFSIGYGVFFFLSYGIADARKNNQS</sequence>
<dbReference type="Proteomes" id="UP000199354">
    <property type="component" value="Unassembled WGS sequence"/>
</dbReference>
<feature type="transmembrane region" description="Helical" evidence="1">
    <location>
        <begin position="70"/>
        <end position="89"/>
    </location>
</feature>
<dbReference type="InterPro" id="IPR009793">
    <property type="entry name" value="DUF1361"/>
</dbReference>
<evidence type="ECO:0000313" key="2">
    <source>
        <dbReference type="EMBL" id="SCX84977.1"/>
    </source>
</evidence>
<feature type="transmembrane region" description="Helical" evidence="1">
    <location>
        <begin position="12"/>
        <end position="31"/>
    </location>
</feature>
<keyword evidence="1" id="KW-1133">Transmembrane helix</keyword>
<feature type="transmembrane region" description="Helical" evidence="1">
    <location>
        <begin position="104"/>
        <end position="123"/>
    </location>
</feature>
<keyword evidence="3" id="KW-1185">Reference proteome</keyword>
<dbReference type="Pfam" id="PF07099">
    <property type="entry name" value="DUF1361"/>
    <property type="match status" value="1"/>
</dbReference>
<name>A0A1G5B4B6_9FLAO</name>
<dbReference type="OrthoDB" id="4540541at2"/>
<dbReference type="AlphaFoldDB" id="A0A1G5B4B6"/>
<dbReference type="EMBL" id="FMVF01000002">
    <property type="protein sequence ID" value="SCX84977.1"/>
    <property type="molecule type" value="Genomic_DNA"/>
</dbReference>
<reference evidence="2 3" key="1">
    <citation type="submission" date="2016-10" db="EMBL/GenBank/DDBJ databases">
        <authorList>
            <person name="de Groot N.N."/>
        </authorList>
    </citation>
    <scope>NUCLEOTIDE SEQUENCE [LARGE SCALE GENOMIC DNA]</scope>
    <source>
        <strain evidence="2 3">CGMCC 1.7031</strain>
    </source>
</reference>
<keyword evidence="1" id="KW-0812">Transmembrane</keyword>
<keyword evidence="1" id="KW-0472">Membrane</keyword>
<feature type="transmembrane region" description="Helical" evidence="1">
    <location>
        <begin position="135"/>
        <end position="158"/>
    </location>
</feature>
<organism evidence="2 3">
    <name type="scientific">Flavobacterium caeni</name>
    <dbReference type="NCBI Taxonomy" id="490189"/>
    <lineage>
        <taxon>Bacteria</taxon>
        <taxon>Pseudomonadati</taxon>
        <taxon>Bacteroidota</taxon>
        <taxon>Flavobacteriia</taxon>
        <taxon>Flavobacteriales</taxon>
        <taxon>Flavobacteriaceae</taxon>
        <taxon>Flavobacterium</taxon>
    </lineage>
</organism>
<gene>
    <name evidence="2" type="ORF">SAMN02927903_00248</name>
</gene>
<feature type="transmembrane region" description="Helical" evidence="1">
    <location>
        <begin position="37"/>
        <end position="58"/>
    </location>
</feature>
<feature type="transmembrane region" description="Helical" evidence="1">
    <location>
        <begin position="190"/>
        <end position="207"/>
    </location>
</feature>
<proteinExistence type="predicted"/>
<evidence type="ECO:0000256" key="1">
    <source>
        <dbReference type="SAM" id="Phobius"/>
    </source>
</evidence>